<dbReference type="RefSeq" id="WP_004819798.1">
    <property type="nucleotide sequence ID" value="NZ_UGTH01000001.1"/>
</dbReference>
<feature type="transmembrane region" description="Helical" evidence="1">
    <location>
        <begin position="80"/>
        <end position="99"/>
    </location>
</feature>
<feature type="transmembrane region" description="Helical" evidence="1">
    <location>
        <begin position="21"/>
        <end position="39"/>
    </location>
</feature>
<feature type="transmembrane region" description="Helical" evidence="1">
    <location>
        <begin position="220"/>
        <end position="242"/>
    </location>
</feature>
<dbReference type="GO" id="GO:0006508">
    <property type="term" value="P:proteolysis"/>
    <property type="evidence" value="ECO:0007669"/>
    <property type="project" value="UniProtKB-KW"/>
</dbReference>
<dbReference type="GO" id="GO:0004175">
    <property type="term" value="F:endopeptidase activity"/>
    <property type="evidence" value="ECO:0007669"/>
    <property type="project" value="UniProtKB-ARBA"/>
</dbReference>
<dbReference type="AlphaFoldDB" id="A0A379DBV9"/>
<evidence type="ECO:0000256" key="1">
    <source>
        <dbReference type="SAM" id="Phobius"/>
    </source>
</evidence>
<evidence type="ECO:0000259" key="2">
    <source>
        <dbReference type="Pfam" id="PF02517"/>
    </source>
</evidence>
<keyword evidence="3" id="KW-0378">Hydrolase</keyword>
<feature type="transmembrane region" description="Helical" evidence="1">
    <location>
        <begin position="284"/>
        <end position="302"/>
    </location>
</feature>
<reference evidence="3 4" key="1">
    <citation type="submission" date="2018-06" db="EMBL/GenBank/DDBJ databases">
        <authorList>
            <consortium name="Pathogen Informatics"/>
            <person name="Doyle S."/>
        </authorList>
    </citation>
    <scope>NUCLEOTIDE SEQUENCE [LARGE SCALE GENOMIC DNA]</scope>
    <source>
        <strain evidence="3 4">NCTC11088</strain>
    </source>
</reference>
<accession>A0A379DBV9</accession>
<keyword evidence="3" id="KW-0645">Protease</keyword>
<evidence type="ECO:0000313" key="4">
    <source>
        <dbReference type="Proteomes" id="UP000254777"/>
    </source>
</evidence>
<keyword evidence="1" id="KW-0472">Membrane</keyword>
<dbReference type="GO" id="GO:0080120">
    <property type="term" value="P:CAAX-box protein maturation"/>
    <property type="evidence" value="ECO:0007669"/>
    <property type="project" value="UniProtKB-ARBA"/>
</dbReference>
<dbReference type="InterPro" id="IPR042150">
    <property type="entry name" value="MmRce1-like"/>
</dbReference>
<dbReference type="PANTHER" id="PTHR35797">
    <property type="entry name" value="PROTEASE-RELATED"/>
    <property type="match status" value="1"/>
</dbReference>
<proteinExistence type="predicted"/>
<protein>
    <submittedName>
        <fullName evidence="3">CAAX amino terminal protease self- immunity</fullName>
    </submittedName>
</protein>
<gene>
    <name evidence="3" type="ORF">NCTC11088_01283</name>
</gene>
<dbReference type="PANTHER" id="PTHR35797:SF1">
    <property type="entry name" value="PROTEASE"/>
    <property type="match status" value="1"/>
</dbReference>
<feature type="domain" description="CAAX prenyl protease 2/Lysostaphin resistance protein A-like" evidence="2">
    <location>
        <begin position="189"/>
        <end position="287"/>
    </location>
</feature>
<feature type="transmembrane region" description="Helical" evidence="1">
    <location>
        <begin position="51"/>
        <end position="68"/>
    </location>
</feature>
<evidence type="ECO:0000313" key="3">
    <source>
        <dbReference type="EMBL" id="SUB75486.1"/>
    </source>
</evidence>
<feature type="transmembrane region" description="Helical" evidence="1">
    <location>
        <begin position="144"/>
        <end position="164"/>
    </location>
</feature>
<keyword evidence="1" id="KW-0812">Transmembrane</keyword>
<feature type="transmembrane region" description="Helical" evidence="1">
    <location>
        <begin position="308"/>
        <end position="328"/>
    </location>
</feature>
<sequence length="356" mass="41380">MNRDIFENKHYQDKVKKQLKIFFAIAFGLNYLMGLGIYYGKSNGVDVNMFPVFQMMTPALGVMVAFMWTDWDKVPKFSFVIYTIVSFVMGVLSIASLFVKNFPVNNVMNITLIVSTILFLIGIKVDKKQKRYLFSLNRGSVKKVTLIVILFLCLYFLRIAVAVIPTEGIDVFISYFTLQKLIFAFILVPNFFLVFIPFLGEEYGWRYFLQPIMQKRYGMVKGILLLGLIWGVWHLPLNLFYYSAENTGFLSLVNQIGVCLAYSIMFGFAYAYSKSIWAPVMMHYFNNNLILFFATNFDSSVIENQVYSWQMVAINIVSVLLIYGGFIFSKYIRREEFRIETPHERLEEDILSEVEV</sequence>
<dbReference type="Proteomes" id="UP000254777">
    <property type="component" value="Unassembled WGS sequence"/>
</dbReference>
<dbReference type="EMBL" id="UGTH01000001">
    <property type="protein sequence ID" value="SUB75486.1"/>
    <property type="molecule type" value="Genomic_DNA"/>
</dbReference>
<feature type="transmembrane region" description="Helical" evidence="1">
    <location>
        <begin position="176"/>
        <end position="199"/>
    </location>
</feature>
<dbReference type="InterPro" id="IPR003675">
    <property type="entry name" value="Rce1/LyrA-like_dom"/>
</dbReference>
<name>A0A379DBV9_9FIRM</name>
<feature type="transmembrane region" description="Helical" evidence="1">
    <location>
        <begin position="105"/>
        <end position="123"/>
    </location>
</feature>
<dbReference type="Pfam" id="PF02517">
    <property type="entry name" value="Rce1-like"/>
    <property type="match status" value="1"/>
</dbReference>
<organism evidence="3 4">
    <name type="scientific">Peptoniphilus indolicus</name>
    <dbReference type="NCBI Taxonomy" id="33030"/>
    <lineage>
        <taxon>Bacteria</taxon>
        <taxon>Bacillati</taxon>
        <taxon>Bacillota</taxon>
        <taxon>Tissierellia</taxon>
        <taxon>Tissierellales</taxon>
        <taxon>Peptoniphilaceae</taxon>
        <taxon>Peptoniphilus</taxon>
    </lineage>
</organism>
<keyword evidence="1" id="KW-1133">Transmembrane helix</keyword>
<feature type="transmembrane region" description="Helical" evidence="1">
    <location>
        <begin position="248"/>
        <end position="272"/>
    </location>
</feature>